<dbReference type="EMBL" id="LUCM01001057">
    <property type="protein sequence ID" value="KAA0199562.1"/>
    <property type="molecule type" value="Genomic_DNA"/>
</dbReference>
<evidence type="ECO:0000313" key="2">
    <source>
        <dbReference type="EMBL" id="KAA0199562.1"/>
    </source>
</evidence>
<dbReference type="InterPro" id="IPR050230">
    <property type="entry name" value="CALM/Myosin/TropC-like"/>
</dbReference>
<name>A0A8E0S999_9TREM</name>
<dbReference type="PANTHER" id="PTHR23048:SF0">
    <property type="entry name" value="CALMODULIN LIKE 3"/>
    <property type="match status" value="1"/>
</dbReference>
<proteinExistence type="predicted"/>
<dbReference type="SUPFAM" id="SSF47473">
    <property type="entry name" value="EF-hand"/>
    <property type="match status" value="1"/>
</dbReference>
<comment type="caution">
    <text evidence="2">The sequence shown here is derived from an EMBL/GenBank/DDBJ whole genome shotgun (WGS) entry which is preliminary data.</text>
</comment>
<sequence>MKLEDLSLIDIETIKKGLKLFDTSNSGSVKTSQLGNLLRYLKLIPSNAEIEQIQEILDPKNTGSVNEVVLLHAIAEMWPSHLNELEQIVWGAFLVFDKLDQGLLAPEEFRLILTCVGHEPIPETEVKKIIRDFTDPKTGKIPYGEVIRTWMM</sequence>
<evidence type="ECO:0000313" key="3">
    <source>
        <dbReference type="Proteomes" id="UP000728185"/>
    </source>
</evidence>
<accession>A0A8E0S999</accession>
<dbReference type="FunFam" id="1.10.238.10:FF:000003">
    <property type="entry name" value="Calmodulin A"/>
    <property type="match status" value="1"/>
</dbReference>
<dbReference type="Gene3D" id="1.10.238.10">
    <property type="entry name" value="EF-hand"/>
    <property type="match status" value="1"/>
</dbReference>
<evidence type="ECO:0000256" key="1">
    <source>
        <dbReference type="ARBA" id="ARBA00022737"/>
    </source>
</evidence>
<organism evidence="2 3">
    <name type="scientific">Fasciolopsis buskii</name>
    <dbReference type="NCBI Taxonomy" id="27845"/>
    <lineage>
        <taxon>Eukaryota</taxon>
        <taxon>Metazoa</taxon>
        <taxon>Spiralia</taxon>
        <taxon>Lophotrochozoa</taxon>
        <taxon>Platyhelminthes</taxon>
        <taxon>Trematoda</taxon>
        <taxon>Digenea</taxon>
        <taxon>Plagiorchiida</taxon>
        <taxon>Echinostomata</taxon>
        <taxon>Echinostomatoidea</taxon>
        <taxon>Fasciolidae</taxon>
        <taxon>Fasciolopsis</taxon>
    </lineage>
</organism>
<dbReference type="AlphaFoldDB" id="A0A8E0S999"/>
<keyword evidence="1" id="KW-0677">Repeat</keyword>
<gene>
    <name evidence="2" type="ORF">FBUS_05226</name>
</gene>
<protein>
    <submittedName>
        <fullName evidence="2">Calmodulin</fullName>
    </submittedName>
</protein>
<reference evidence="2" key="1">
    <citation type="submission" date="2019-05" db="EMBL/GenBank/DDBJ databases">
        <title>Annotation for the trematode Fasciolopsis buski.</title>
        <authorList>
            <person name="Choi Y.-J."/>
        </authorList>
    </citation>
    <scope>NUCLEOTIDE SEQUENCE</scope>
    <source>
        <strain evidence="2">HT</strain>
        <tissue evidence="2">Whole worm</tissue>
    </source>
</reference>
<dbReference type="Proteomes" id="UP000728185">
    <property type="component" value="Unassembled WGS sequence"/>
</dbReference>
<dbReference type="PANTHER" id="PTHR23048">
    <property type="entry name" value="MYOSIN LIGHT CHAIN 1, 3"/>
    <property type="match status" value="1"/>
</dbReference>
<dbReference type="InterPro" id="IPR011992">
    <property type="entry name" value="EF-hand-dom_pair"/>
</dbReference>
<keyword evidence="3" id="KW-1185">Reference proteome</keyword>
<dbReference type="OrthoDB" id="26525at2759"/>
<dbReference type="GO" id="GO:0016460">
    <property type="term" value="C:myosin II complex"/>
    <property type="evidence" value="ECO:0007669"/>
    <property type="project" value="TreeGrafter"/>
</dbReference>